<proteinExistence type="predicted"/>
<protein>
    <submittedName>
        <fullName evidence="2">Acyl carrier protein</fullName>
    </submittedName>
</protein>
<dbReference type="RefSeq" id="WP_347324000.1">
    <property type="nucleotide sequence ID" value="NZ_JBCGUH010000002.1"/>
</dbReference>
<evidence type="ECO:0000259" key="1">
    <source>
        <dbReference type="PROSITE" id="PS50075"/>
    </source>
</evidence>
<dbReference type="InterPro" id="IPR036736">
    <property type="entry name" value="ACP-like_sf"/>
</dbReference>
<evidence type="ECO:0000313" key="2">
    <source>
        <dbReference type="EMBL" id="MFD1887705.1"/>
    </source>
</evidence>
<dbReference type="SUPFAM" id="SSF47336">
    <property type="entry name" value="ACP-like"/>
    <property type="match status" value="1"/>
</dbReference>
<dbReference type="EMBL" id="JBHUEH010000032">
    <property type="protein sequence ID" value="MFD1887705.1"/>
    <property type="molecule type" value="Genomic_DNA"/>
</dbReference>
<organism evidence="2 3">
    <name type="scientific">Paenibacillus wenxiniae</name>
    <dbReference type="NCBI Taxonomy" id="1636843"/>
    <lineage>
        <taxon>Bacteria</taxon>
        <taxon>Bacillati</taxon>
        <taxon>Bacillota</taxon>
        <taxon>Bacilli</taxon>
        <taxon>Bacillales</taxon>
        <taxon>Paenibacillaceae</taxon>
        <taxon>Paenibacillus</taxon>
    </lineage>
</organism>
<name>A0ABW4RNT4_9BACL</name>
<dbReference type="Pfam" id="PF00550">
    <property type="entry name" value="PP-binding"/>
    <property type="match status" value="1"/>
</dbReference>
<reference evidence="3" key="1">
    <citation type="journal article" date="2019" name="Int. J. Syst. Evol. Microbiol.">
        <title>The Global Catalogue of Microorganisms (GCM) 10K type strain sequencing project: providing services to taxonomists for standard genome sequencing and annotation.</title>
        <authorList>
            <consortium name="The Broad Institute Genomics Platform"/>
            <consortium name="The Broad Institute Genome Sequencing Center for Infectious Disease"/>
            <person name="Wu L."/>
            <person name="Ma J."/>
        </authorList>
    </citation>
    <scope>NUCLEOTIDE SEQUENCE [LARGE SCALE GENOMIC DNA]</scope>
    <source>
        <strain evidence="3">CCUG 54950</strain>
    </source>
</reference>
<dbReference type="PROSITE" id="PS50075">
    <property type="entry name" value="CARRIER"/>
    <property type="match status" value="1"/>
</dbReference>
<dbReference type="Gene3D" id="1.10.1200.10">
    <property type="entry name" value="ACP-like"/>
    <property type="match status" value="1"/>
</dbReference>
<dbReference type="InterPro" id="IPR009081">
    <property type="entry name" value="PP-bd_ACP"/>
</dbReference>
<dbReference type="Proteomes" id="UP001597233">
    <property type="component" value="Unassembled WGS sequence"/>
</dbReference>
<sequence>MNSLEQQTRNALSKIIDLTDNTAIDRNEDLLKYGLDSLATIKLILQLETEFKIEFTDEELLTENFNTIAKIIDRISNKVA</sequence>
<keyword evidence="3" id="KW-1185">Reference proteome</keyword>
<accession>A0ABW4RNT4</accession>
<comment type="caution">
    <text evidence="2">The sequence shown here is derived from an EMBL/GenBank/DDBJ whole genome shotgun (WGS) entry which is preliminary data.</text>
</comment>
<evidence type="ECO:0000313" key="3">
    <source>
        <dbReference type="Proteomes" id="UP001597233"/>
    </source>
</evidence>
<gene>
    <name evidence="2" type="ORF">ACFSC9_19690</name>
</gene>
<feature type="domain" description="Carrier" evidence="1">
    <location>
        <begin position="2"/>
        <end position="79"/>
    </location>
</feature>